<dbReference type="GO" id="GO:0000976">
    <property type="term" value="F:transcription cis-regulatory region binding"/>
    <property type="evidence" value="ECO:0007669"/>
    <property type="project" value="TreeGrafter"/>
</dbReference>
<feature type="domain" description="Response regulatory" evidence="7">
    <location>
        <begin position="6"/>
        <end position="119"/>
    </location>
</feature>
<dbReference type="CDD" id="cd00383">
    <property type="entry name" value="trans_reg_C"/>
    <property type="match status" value="1"/>
</dbReference>
<evidence type="ECO:0000313" key="12">
    <source>
        <dbReference type="EMBL" id="CAB5009381.1"/>
    </source>
</evidence>
<protein>
    <recommendedName>
        <fullName evidence="6">Sensory transduction protein RegX3</fullName>
    </recommendedName>
</protein>
<feature type="domain" description="OmpR/PhoB-type" evidence="8">
    <location>
        <begin position="132"/>
        <end position="231"/>
    </location>
</feature>
<dbReference type="EMBL" id="CAFABA010000084">
    <property type="protein sequence ID" value="CAB4833926.1"/>
    <property type="molecule type" value="Genomic_DNA"/>
</dbReference>
<dbReference type="SUPFAM" id="SSF46894">
    <property type="entry name" value="C-terminal effector domain of the bipartite response regulators"/>
    <property type="match status" value="1"/>
</dbReference>
<keyword evidence="1" id="KW-0597">Phosphoprotein</keyword>
<dbReference type="InterPro" id="IPR036388">
    <property type="entry name" value="WH-like_DNA-bd_sf"/>
</dbReference>
<evidence type="ECO:0000256" key="3">
    <source>
        <dbReference type="ARBA" id="ARBA00023015"/>
    </source>
</evidence>
<organism evidence="10">
    <name type="scientific">freshwater metagenome</name>
    <dbReference type="NCBI Taxonomy" id="449393"/>
    <lineage>
        <taxon>unclassified sequences</taxon>
        <taxon>metagenomes</taxon>
        <taxon>ecological metagenomes</taxon>
    </lineage>
</organism>
<dbReference type="PANTHER" id="PTHR48111:SF72">
    <property type="entry name" value="SENSORY TRANSDUCTION PROTEIN REGX3"/>
    <property type="match status" value="1"/>
</dbReference>
<dbReference type="GO" id="GO:0005829">
    <property type="term" value="C:cytosol"/>
    <property type="evidence" value="ECO:0007669"/>
    <property type="project" value="TreeGrafter"/>
</dbReference>
<evidence type="ECO:0000313" key="10">
    <source>
        <dbReference type="EMBL" id="CAB4833926.1"/>
    </source>
</evidence>
<gene>
    <name evidence="9" type="ORF">UFOPK2754_00600</name>
    <name evidence="10" type="ORF">UFOPK3139_01923</name>
    <name evidence="11" type="ORF">UFOPK3543_01354</name>
    <name evidence="12" type="ORF">UFOPK3967_02147</name>
</gene>
<dbReference type="Gene3D" id="3.40.50.2300">
    <property type="match status" value="1"/>
</dbReference>
<name>A0A6J7ALV4_9ZZZZ</name>
<evidence type="ECO:0000256" key="6">
    <source>
        <dbReference type="ARBA" id="ARBA00041201"/>
    </source>
</evidence>
<dbReference type="Gene3D" id="6.10.250.690">
    <property type="match status" value="1"/>
</dbReference>
<evidence type="ECO:0000256" key="5">
    <source>
        <dbReference type="ARBA" id="ARBA00023163"/>
    </source>
</evidence>
<dbReference type="GO" id="GO:0000156">
    <property type="term" value="F:phosphorelay response regulator activity"/>
    <property type="evidence" value="ECO:0007669"/>
    <property type="project" value="TreeGrafter"/>
</dbReference>
<dbReference type="InterPro" id="IPR016032">
    <property type="entry name" value="Sig_transdc_resp-reg_C-effctor"/>
</dbReference>
<accession>A0A6J7ALV4</accession>
<dbReference type="EMBL" id="CAEZYR010000014">
    <property type="protein sequence ID" value="CAB4732788.1"/>
    <property type="molecule type" value="Genomic_DNA"/>
</dbReference>
<evidence type="ECO:0000259" key="7">
    <source>
        <dbReference type="PROSITE" id="PS50110"/>
    </source>
</evidence>
<dbReference type="AlphaFoldDB" id="A0A6J7ALV4"/>
<evidence type="ECO:0000256" key="4">
    <source>
        <dbReference type="ARBA" id="ARBA00023125"/>
    </source>
</evidence>
<dbReference type="Gene3D" id="1.10.10.10">
    <property type="entry name" value="Winged helix-like DNA-binding domain superfamily/Winged helix DNA-binding domain"/>
    <property type="match status" value="1"/>
</dbReference>
<dbReference type="Pfam" id="PF00486">
    <property type="entry name" value="Trans_reg_C"/>
    <property type="match status" value="1"/>
</dbReference>
<keyword evidence="3" id="KW-0805">Transcription regulation</keyword>
<dbReference type="SMART" id="SM00862">
    <property type="entry name" value="Trans_reg_C"/>
    <property type="match status" value="1"/>
</dbReference>
<dbReference type="EMBL" id="CAFBOS010000152">
    <property type="protein sequence ID" value="CAB5009381.1"/>
    <property type="molecule type" value="Genomic_DNA"/>
</dbReference>
<dbReference type="EMBL" id="CAFBMH010000043">
    <property type="protein sequence ID" value="CAB4908933.1"/>
    <property type="molecule type" value="Genomic_DNA"/>
</dbReference>
<proteinExistence type="predicted"/>
<dbReference type="PANTHER" id="PTHR48111">
    <property type="entry name" value="REGULATOR OF RPOS"/>
    <property type="match status" value="1"/>
</dbReference>
<dbReference type="InterPro" id="IPR011006">
    <property type="entry name" value="CheY-like_superfamily"/>
</dbReference>
<evidence type="ECO:0000313" key="11">
    <source>
        <dbReference type="EMBL" id="CAB4908933.1"/>
    </source>
</evidence>
<dbReference type="GO" id="GO:0032993">
    <property type="term" value="C:protein-DNA complex"/>
    <property type="evidence" value="ECO:0007669"/>
    <property type="project" value="TreeGrafter"/>
</dbReference>
<dbReference type="Pfam" id="PF00072">
    <property type="entry name" value="Response_reg"/>
    <property type="match status" value="1"/>
</dbReference>
<keyword evidence="5" id="KW-0804">Transcription</keyword>
<dbReference type="InterPro" id="IPR001789">
    <property type="entry name" value="Sig_transdc_resp-reg_receiver"/>
</dbReference>
<dbReference type="PROSITE" id="PS51755">
    <property type="entry name" value="OMPR_PHOB"/>
    <property type="match status" value="1"/>
</dbReference>
<dbReference type="FunFam" id="1.10.10.10:FF:000018">
    <property type="entry name" value="DNA-binding response regulator ResD"/>
    <property type="match status" value="1"/>
</dbReference>
<keyword evidence="2" id="KW-0902">Two-component regulatory system</keyword>
<evidence type="ECO:0000256" key="2">
    <source>
        <dbReference type="ARBA" id="ARBA00023012"/>
    </source>
</evidence>
<keyword evidence="4" id="KW-0238">DNA-binding</keyword>
<evidence type="ECO:0000313" key="9">
    <source>
        <dbReference type="EMBL" id="CAB4732788.1"/>
    </source>
</evidence>
<reference evidence="10" key="1">
    <citation type="submission" date="2020-05" db="EMBL/GenBank/DDBJ databases">
        <authorList>
            <person name="Chiriac C."/>
            <person name="Salcher M."/>
            <person name="Ghai R."/>
            <person name="Kavagutti S V."/>
        </authorList>
    </citation>
    <scope>NUCLEOTIDE SEQUENCE</scope>
</reference>
<dbReference type="FunFam" id="3.40.50.2300:FF:000001">
    <property type="entry name" value="DNA-binding response regulator PhoB"/>
    <property type="match status" value="1"/>
</dbReference>
<sequence>MPREYKVLIVEDEPSYADALVVGLERERFRVAVATDGRSALERFDHLAPDIVLLDVMLPGMSGLDVCRELRLRSTVPIVMVTAKSSEVDAVVGLEIGADDYISKPYRLRELVARVRALLRRSEFRERNPEITRIIEAGPVRIDIERHEVVVRGVSMTMPLREFELLALLAANPGRVMTRDQIISRLWGADYIGDTKTLDTHIKRLRSKVEHDPQAPAHIVTIRGLGYKFELSSETRG</sequence>
<dbReference type="GO" id="GO:0006355">
    <property type="term" value="P:regulation of DNA-templated transcription"/>
    <property type="evidence" value="ECO:0007669"/>
    <property type="project" value="InterPro"/>
</dbReference>
<evidence type="ECO:0000256" key="1">
    <source>
        <dbReference type="ARBA" id="ARBA00022553"/>
    </source>
</evidence>
<dbReference type="SMART" id="SM00448">
    <property type="entry name" value="REC"/>
    <property type="match status" value="1"/>
</dbReference>
<dbReference type="SUPFAM" id="SSF52172">
    <property type="entry name" value="CheY-like"/>
    <property type="match status" value="1"/>
</dbReference>
<evidence type="ECO:0000259" key="8">
    <source>
        <dbReference type="PROSITE" id="PS51755"/>
    </source>
</evidence>
<dbReference type="PROSITE" id="PS50110">
    <property type="entry name" value="RESPONSE_REGULATORY"/>
    <property type="match status" value="1"/>
</dbReference>
<dbReference type="InterPro" id="IPR039420">
    <property type="entry name" value="WalR-like"/>
</dbReference>
<dbReference type="InterPro" id="IPR001867">
    <property type="entry name" value="OmpR/PhoB-type_DNA-bd"/>
</dbReference>